<evidence type="ECO:0000256" key="2">
    <source>
        <dbReference type="ARBA" id="ARBA00022692"/>
    </source>
</evidence>
<dbReference type="Pfam" id="PF06305">
    <property type="entry name" value="LapA_dom"/>
    <property type="match status" value="1"/>
</dbReference>
<evidence type="ECO:0000256" key="1">
    <source>
        <dbReference type="ARBA" id="ARBA00022475"/>
    </source>
</evidence>
<evidence type="ECO:0000256" key="4">
    <source>
        <dbReference type="ARBA" id="ARBA00023136"/>
    </source>
</evidence>
<feature type="domain" description="Lipopolysaccharide assembly protein A" evidence="7">
    <location>
        <begin position="64"/>
        <end position="111"/>
    </location>
</feature>
<keyword evidence="1" id="KW-1003">Cell membrane</keyword>
<feature type="transmembrane region" description="Helical" evidence="6">
    <location>
        <begin position="83"/>
        <end position="106"/>
    </location>
</feature>
<keyword evidence="9" id="KW-1185">Reference proteome</keyword>
<evidence type="ECO:0000256" key="5">
    <source>
        <dbReference type="SAM" id="MobiDB-lite"/>
    </source>
</evidence>
<organism evidence="8 9">
    <name type="scientific">Planotetraspora mira</name>
    <dbReference type="NCBI Taxonomy" id="58121"/>
    <lineage>
        <taxon>Bacteria</taxon>
        <taxon>Bacillati</taxon>
        <taxon>Actinomycetota</taxon>
        <taxon>Actinomycetes</taxon>
        <taxon>Streptosporangiales</taxon>
        <taxon>Streptosporangiaceae</taxon>
        <taxon>Planotetraspora</taxon>
    </lineage>
</organism>
<dbReference type="AlphaFoldDB" id="A0A8J3TSK5"/>
<sequence>MSVLHRTHNVSSPQDVTPPDLPTQPAPASPAKIRTVPRTRMGAIWAGIWSTAAVFVALIVFMVQNTRGVEVSFLGLHGTLPLAIALLIALVGGILLTLVFGTARITQLRRLIHGRRD</sequence>
<dbReference type="GO" id="GO:0005886">
    <property type="term" value="C:plasma membrane"/>
    <property type="evidence" value="ECO:0007669"/>
    <property type="project" value="InterPro"/>
</dbReference>
<evidence type="ECO:0000256" key="3">
    <source>
        <dbReference type="ARBA" id="ARBA00022989"/>
    </source>
</evidence>
<evidence type="ECO:0000256" key="6">
    <source>
        <dbReference type="SAM" id="Phobius"/>
    </source>
</evidence>
<proteinExistence type="predicted"/>
<protein>
    <recommendedName>
        <fullName evidence="7">Lipopolysaccharide assembly protein A domain-containing protein</fullName>
    </recommendedName>
</protein>
<feature type="transmembrane region" description="Helical" evidence="6">
    <location>
        <begin position="42"/>
        <end position="63"/>
    </location>
</feature>
<reference evidence="8 9" key="1">
    <citation type="submission" date="2021-01" db="EMBL/GenBank/DDBJ databases">
        <title>Whole genome shotgun sequence of Planotetraspora mira NBRC 15435.</title>
        <authorList>
            <person name="Komaki H."/>
            <person name="Tamura T."/>
        </authorList>
    </citation>
    <scope>NUCLEOTIDE SEQUENCE [LARGE SCALE GENOMIC DNA]</scope>
    <source>
        <strain evidence="8 9">NBRC 15435</strain>
    </source>
</reference>
<accession>A0A8J3TSK5</accession>
<keyword evidence="3 6" id="KW-1133">Transmembrane helix</keyword>
<dbReference type="EMBL" id="BOOO01000024">
    <property type="protein sequence ID" value="GII31322.1"/>
    <property type="molecule type" value="Genomic_DNA"/>
</dbReference>
<evidence type="ECO:0000313" key="9">
    <source>
        <dbReference type="Proteomes" id="UP000650628"/>
    </source>
</evidence>
<gene>
    <name evidence="8" type="ORF">Pmi06nite_47640</name>
</gene>
<feature type="region of interest" description="Disordered" evidence="5">
    <location>
        <begin position="1"/>
        <end position="32"/>
    </location>
</feature>
<dbReference type="Proteomes" id="UP000650628">
    <property type="component" value="Unassembled WGS sequence"/>
</dbReference>
<dbReference type="InterPro" id="IPR010445">
    <property type="entry name" value="LapA_dom"/>
</dbReference>
<evidence type="ECO:0000313" key="8">
    <source>
        <dbReference type="EMBL" id="GII31322.1"/>
    </source>
</evidence>
<keyword evidence="4 6" id="KW-0472">Membrane</keyword>
<feature type="compositionally biased region" description="Pro residues" evidence="5">
    <location>
        <begin position="19"/>
        <end position="28"/>
    </location>
</feature>
<comment type="caution">
    <text evidence="8">The sequence shown here is derived from an EMBL/GenBank/DDBJ whole genome shotgun (WGS) entry which is preliminary data.</text>
</comment>
<keyword evidence="2 6" id="KW-0812">Transmembrane</keyword>
<name>A0A8J3TSK5_9ACTN</name>
<evidence type="ECO:0000259" key="7">
    <source>
        <dbReference type="Pfam" id="PF06305"/>
    </source>
</evidence>